<evidence type="ECO:0000313" key="3">
    <source>
        <dbReference type="Proteomes" id="UP000314294"/>
    </source>
</evidence>
<sequence>MNSPRAPQKMQCSAAGFSHICPSLPLADGSSSPIANATPKIRSTLAWRELSAARSVPEHANSSSSSPSPSITRSPEVAVRG</sequence>
<proteinExistence type="predicted"/>
<protein>
    <submittedName>
        <fullName evidence="2">Uncharacterized protein</fullName>
    </submittedName>
</protein>
<dbReference type="EMBL" id="SRLO01016725">
    <property type="protein sequence ID" value="TNN24001.1"/>
    <property type="molecule type" value="Genomic_DNA"/>
</dbReference>
<feature type="region of interest" description="Disordered" evidence="1">
    <location>
        <begin position="52"/>
        <end position="81"/>
    </location>
</feature>
<accession>A0A4Z2E5F2</accession>
<keyword evidence="3" id="KW-1185">Reference proteome</keyword>
<dbReference type="Proteomes" id="UP000314294">
    <property type="component" value="Unassembled WGS sequence"/>
</dbReference>
<comment type="caution">
    <text evidence="2">The sequence shown here is derived from an EMBL/GenBank/DDBJ whole genome shotgun (WGS) entry which is preliminary data.</text>
</comment>
<evidence type="ECO:0000256" key="1">
    <source>
        <dbReference type="SAM" id="MobiDB-lite"/>
    </source>
</evidence>
<dbReference type="AlphaFoldDB" id="A0A4Z2E5F2"/>
<gene>
    <name evidence="2" type="ORF">EYF80_065876</name>
</gene>
<reference evidence="2 3" key="1">
    <citation type="submission" date="2019-03" db="EMBL/GenBank/DDBJ databases">
        <title>First draft genome of Liparis tanakae, snailfish: a comprehensive survey of snailfish specific genes.</title>
        <authorList>
            <person name="Kim W."/>
            <person name="Song I."/>
            <person name="Jeong J.-H."/>
            <person name="Kim D."/>
            <person name="Kim S."/>
            <person name="Ryu S."/>
            <person name="Song J.Y."/>
            <person name="Lee S.K."/>
        </authorList>
    </citation>
    <scope>NUCLEOTIDE SEQUENCE [LARGE SCALE GENOMIC DNA]</scope>
    <source>
        <tissue evidence="2">Muscle</tissue>
    </source>
</reference>
<evidence type="ECO:0000313" key="2">
    <source>
        <dbReference type="EMBL" id="TNN24001.1"/>
    </source>
</evidence>
<name>A0A4Z2E5F2_9TELE</name>
<organism evidence="2 3">
    <name type="scientific">Liparis tanakae</name>
    <name type="common">Tanaka's snailfish</name>
    <dbReference type="NCBI Taxonomy" id="230148"/>
    <lineage>
        <taxon>Eukaryota</taxon>
        <taxon>Metazoa</taxon>
        <taxon>Chordata</taxon>
        <taxon>Craniata</taxon>
        <taxon>Vertebrata</taxon>
        <taxon>Euteleostomi</taxon>
        <taxon>Actinopterygii</taxon>
        <taxon>Neopterygii</taxon>
        <taxon>Teleostei</taxon>
        <taxon>Neoteleostei</taxon>
        <taxon>Acanthomorphata</taxon>
        <taxon>Eupercaria</taxon>
        <taxon>Perciformes</taxon>
        <taxon>Cottioidei</taxon>
        <taxon>Cottales</taxon>
        <taxon>Liparidae</taxon>
        <taxon>Liparis</taxon>
    </lineage>
</organism>